<evidence type="ECO:0000313" key="5">
    <source>
        <dbReference type="EMBL" id="SUD49114.1"/>
    </source>
</evidence>
<feature type="compositionally biased region" description="Basic and acidic residues" evidence="3">
    <location>
        <begin position="1"/>
        <end position="28"/>
    </location>
</feature>
<keyword evidence="4" id="KW-1133">Transmembrane helix</keyword>
<accession>A0A379JL75</accession>
<dbReference type="EMBL" id="UGRY01000006">
    <property type="protein sequence ID" value="SUD49114.1"/>
    <property type="molecule type" value="Genomic_DNA"/>
</dbReference>
<comment type="subcellular location">
    <subcellularLocation>
        <location evidence="1">Membrane</location>
    </subcellularLocation>
</comment>
<evidence type="ECO:0000256" key="3">
    <source>
        <dbReference type="SAM" id="MobiDB-lite"/>
    </source>
</evidence>
<reference evidence="5 6" key="1">
    <citation type="submission" date="2018-06" db="EMBL/GenBank/DDBJ databases">
        <authorList>
            <consortium name="Pathogen Informatics"/>
            <person name="Doyle S."/>
        </authorList>
    </citation>
    <scope>NUCLEOTIDE SEQUENCE [LARGE SCALE GENOMIC DNA]</scope>
    <source>
        <strain evidence="5 6">NCTC1934</strain>
    </source>
</reference>
<sequence>MSDIDKTPEPTVRLEKTGAAARRAESRSEPPTALPANGIRRLHYLIGVAAAVLGVLAVAFGVSWQHAAGDLNALRDDQADRARAAEVARDYTLRSLTYDYRDLPAFFDAVRRDASAGLTQRYDDVHDTLATIMTEAQVVATGNVLGTSVEATGNDQFVVTVFATQRTQNVQQPEPVTKPNLLTVTVAEYDGTWQVVDYGPKDTVVKDGTAK</sequence>
<proteinExistence type="predicted"/>
<dbReference type="STRING" id="1406858.GCA_000710895_01057"/>
<name>A0A379JL75_9NOCA</name>
<evidence type="ECO:0000256" key="2">
    <source>
        <dbReference type="ARBA" id="ARBA00023136"/>
    </source>
</evidence>
<feature type="region of interest" description="Disordered" evidence="3">
    <location>
        <begin position="1"/>
        <end position="33"/>
    </location>
</feature>
<protein>
    <recommendedName>
        <fullName evidence="7">Mce-associated membrane protein</fullName>
    </recommendedName>
</protein>
<keyword evidence="6" id="KW-1185">Reference proteome</keyword>
<organism evidence="5 6">
    <name type="scientific">Nocardia otitidiscaviarum</name>
    <dbReference type="NCBI Taxonomy" id="1823"/>
    <lineage>
        <taxon>Bacteria</taxon>
        <taxon>Bacillati</taxon>
        <taxon>Actinomycetota</taxon>
        <taxon>Actinomycetes</taxon>
        <taxon>Mycobacteriales</taxon>
        <taxon>Nocardiaceae</taxon>
        <taxon>Nocardia</taxon>
    </lineage>
</organism>
<keyword evidence="2 4" id="KW-0472">Membrane</keyword>
<dbReference type="PANTHER" id="PTHR37042:SF4">
    <property type="entry name" value="OUTER MEMBRANE PROTEIN RV1973"/>
    <property type="match status" value="1"/>
</dbReference>
<evidence type="ECO:0000256" key="1">
    <source>
        <dbReference type="ARBA" id="ARBA00004370"/>
    </source>
</evidence>
<dbReference type="PANTHER" id="PTHR37042">
    <property type="entry name" value="OUTER MEMBRANE PROTEIN RV1973"/>
    <property type="match status" value="1"/>
</dbReference>
<feature type="transmembrane region" description="Helical" evidence="4">
    <location>
        <begin position="44"/>
        <end position="64"/>
    </location>
</feature>
<dbReference type="GO" id="GO:0016020">
    <property type="term" value="C:membrane"/>
    <property type="evidence" value="ECO:0007669"/>
    <property type="project" value="UniProtKB-SubCell"/>
</dbReference>
<dbReference type="Proteomes" id="UP000255467">
    <property type="component" value="Unassembled WGS sequence"/>
</dbReference>
<keyword evidence="4" id="KW-0812">Transmembrane</keyword>
<gene>
    <name evidence="5" type="ORF">NCTC1934_06465</name>
</gene>
<evidence type="ECO:0008006" key="7">
    <source>
        <dbReference type="Google" id="ProtNLM"/>
    </source>
</evidence>
<evidence type="ECO:0000313" key="6">
    <source>
        <dbReference type="Proteomes" id="UP000255467"/>
    </source>
</evidence>
<dbReference type="RefSeq" id="WP_051037238.1">
    <property type="nucleotide sequence ID" value="NZ_UGRY01000006.1"/>
</dbReference>
<dbReference type="AlphaFoldDB" id="A0A379JL75"/>
<evidence type="ECO:0000256" key="4">
    <source>
        <dbReference type="SAM" id="Phobius"/>
    </source>
</evidence>
<dbReference type="OrthoDB" id="4373442at2"/>